<dbReference type="InterPro" id="IPR000361">
    <property type="entry name" value="ATAP_core_dom"/>
</dbReference>
<evidence type="ECO:0000313" key="3">
    <source>
        <dbReference type="EMBL" id="SDW29651.1"/>
    </source>
</evidence>
<feature type="domain" description="Core" evidence="2">
    <location>
        <begin position="1"/>
        <end position="98"/>
    </location>
</feature>
<organism evidence="3 4">
    <name type="scientific">Listeria ivanovii</name>
    <dbReference type="NCBI Taxonomy" id="1638"/>
    <lineage>
        <taxon>Bacteria</taxon>
        <taxon>Bacillati</taxon>
        <taxon>Bacillota</taxon>
        <taxon>Bacilli</taxon>
        <taxon>Bacillales</taxon>
        <taxon>Listeriaceae</taxon>
        <taxon>Listeria</taxon>
    </lineage>
</organism>
<accession>A0AAX2DM92</accession>
<evidence type="ECO:0000313" key="4">
    <source>
        <dbReference type="Proteomes" id="UP000183610"/>
    </source>
</evidence>
<dbReference type="Proteomes" id="UP000183610">
    <property type="component" value="Unassembled WGS sequence"/>
</dbReference>
<evidence type="ECO:0000256" key="1">
    <source>
        <dbReference type="ARBA" id="ARBA00006718"/>
    </source>
</evidence>
<evidence type="ECO:0000259" key="2">
    <source>
        <dbReference type="Pfam" id="PF01521"/>
    </source>
</evidence>
<dbReference type="Pfam" id="PF01521">
    <property type="entry name" value="Fe-S_biosyn"/>
    <property type="match status" value="1"/>
</dbReference>
<protein>
    <submittedName>
        <fullName evidence="3">Uncharacterized protein YneR</fullName>
    </submittedName>
</protein>
<dbReference type="RefSeq" id="WP_038406996.1">
    <property type="nucleotide sequence ID" value="NZ_FNMX01000002.1"/>
</dbReference>
<dbReference type="InterPro" id="IPR008326">
    <property type="entry name" value="PdhI-like"/>
</dbReference>
<reference evidence="3 4" key="1">
    <citation type="submission" date="2016-10" db="EMBL/GenBank/DDBJ databases">
        <authorList>
            <person name="Varghese N."/>
            <person name="Submissions S."/>
        </authorList>
    </citation>
    <scope>NUCLEOTIDE SEQUENCE [LARGE SCALE GENOMIC DNA]</scope>
    <source>
        <strain evidence="3 4">ATCC 49954</strain>
    </source>
</reference>
<comment type="caution">
    <text evidence="3">The sequence shown here is derived from an EMBL/GenBank/DDBJ whole genome shotgun (WGS) entry which is preliminary data.</text>
</comment>
<dbReference type="AlphaFoldDB" id="A0AAX2DM92"/>
<comment type="similarity">
    <text evidence="1">Belongs to the HesB/IscA family.</text>
</comment>
<sequence>MNIEVTDQANKWFHDEFNVANGNGIRLFAKYGGSNSSLHPGFSIGLTAEKPQEAAVSEKKEDLVFFIEDHDYWYFKDHDWKIDYEPKTEEVSFSFKEKVKQD</sequence>
<dbReference type="PIRSF" id="PIRSF034852">
    <property type="entry name" value="UCP034852"/>
    <property type="match status" value="1"/>
</dbReference>
<dbReference type="SUPFAM" id="SSF89360">
    <property type="entry name" value="HesB-like domain"/>
    <property type="match status" value="1"/>
</dbReference>
<gene>
    <name evidence="3" type="ORF">SAMN05421782_102293</name>
</gene>
<name>A0AAX2DM92_LISIV</name>
<proteinExistence type="inferred from homology"/>
<dbReference type="InterPro" id="IPR035903">
    <property type="entry name" value="HesB-like_dom_sf"/>
</dbReference>
<dbReference type="EMBL" id="FNMX01000002">
    <property type="protein sequence ID" value="SDW29651.1"/>
    <property type="molecule type" value="Genomic_DNA"/>
</dbReference>